<keyword evidence="2" id="KW-1185">Reference proteome</keyword>
<sequence length="549" mass="60354">MPMPSYTASAFSDPEALYGRLAWPANIPPAMSSQHQHHIGPGKLRIQLPEPRSSRAVASSALVTAHAPAILFQTTPETASKLLNGLAKRYRSASVKRSGGAKLGTVQEYATPQLGKRKRGSRHAQDAGTDDGEADQLSLENYGQEVRSIEKTRRVPAHQSLVLEEADEAPDELSMLDNSVASHIGKGTARVVEASLETPLPKAIRNRGSNTSIVDAAPIAPTTDRAAVASFVVEQEPPRTGSVSSPTVLPLETPVATRLTGSQDHSTASKPHLNGPNKLINAEEESEDELGPPQPACSHGAGDSFGTLPPRDEVNQTIQILETLHGQIRLPNLLNALEPDQFEEASPEARAEEVEVNELSPEVDRTKREPLKANTRQLHAVPIFMQRPESIVDEAMEQDDEEDKLVPRPAHRQRPKPAKAFHERLNEKSRKKTSDHEPPKKKVKLERGPTESMGLKGFAVKGLTVVDTTRTIINKVLDQRLQRFVEQKNGAKDGDHARTAKRNINHFLAYRDNFEKRILELQDANGSLNLLHSKDKQYKREARTCVKST</sequence>
<reference evidence="1" key="1">
    <citation type="journal article" date="2020" name="Stud. Mycol.">
        <title>101 Dothideomycetes genomes: a test case for predicting lifestyles and emergence of pathogens.</title>
        <authorList>
            <person name="Haridas S."/>
            <person name="Albert R."/>
            <person name="Binder M."/>
            <person name="Bloem J."/>
            <person name="Labutti K."/>
            <person name="Salamov A."/>
            <person name="Andreopoulos B."/>
            <person name="Baker S."/>
            <person name="Barry K."/>
            <person name="Bills G."/>
            <person name="Bluhm B."/>
            <person name="Cannon C."/>
            <person name="Castanera R."/>
            <person name="Culley D."/>
            <person name="Daum C."/>
            <person name="Ezra D."/>
            <person name="Gonzalez J."/>
            <person name="Henrissat B."/>
            <person name="Kuo A."/>
            <person name="Liang C."/>
            <person name="Lipzen A."/>
            <person name="Lutzoni F."/>
            <person name="Magnuson J."/>
            <person name="Mondo S."/>
            <person name="Nolan M."/>
            <person name="Ohm R."/>
            <person name="Pangilinan J."/>
            <person name="Park H.-J."/>
            <person name="Ramirez L."/>
            <person name="Alfaro M."/>
            <person name="Sun H."/>
            <person name="Tritt A."/>
            <person name="Yoshinaga Y."/>
            <person name="Zwiers L.-H."/>
            <person name="Turgeon B."/>
            <person name="Goodwin S."/>
            <person name="Spatafora J."/>
            <person name="Crous P."/>
            <person name="Grigoriev I."/>
        </authorList>
    </citation>
    <scope>NUCLEOTIDE SEQUENCE</scope>
    <source>
        <strain evidence="1">ATCC 200398</strain>
    </source>
</reference>
<comment type="caution">
    <text evidence="1">The sequence shown here is derived from an EMBL/GenBank/DDBJ whole genome shotgun (WGS) entry which is preliminary data.</text>
</comment>
<dbReference type="EMBL" id="MU003505">
    <property type="protein sequence ID" value="KAF2471219.1"/>
    <property type="molecule type" value="Genomic_DNA"/>
</dbReference>
<gene>
    <name evidence="1" type="ORF">BDR25DRAFT_393403</name>
</gene>
<accession>A0ACB6QW25</accession>
<evidence type="ECO:0000313" key="2">
    <source>
        <dbReference type="Proteomes" id="UP000799755"/>
    </source>
</evidence>
<evidence type="ECO:0000313" key="1">
    <source>
        <dbReference type="EMBL" id="KAF2471219.1"/>
    </source>
</evidence>
<name>A0ACB6QW25_9PLEO</name>
<proteinExistence type="predicted"/>
<dbReference type="Proteomes" id="UP000799755">
    <property type="component" value="Unassembled WGS sequence"/>
</dbReference>
<organism evidence="1 2">
    <name type="scientific">Lindgomyces ingoldianus</name>
    <dbReference type="NCBI Taxonomy" id="673940"/>
    <lineage>
        <taxon>Eukaryota</taxon>
        <taxon>Fungi</taxon>
        <taxon>Dikarya</taxon>
        <taxon>Ascomycota</taxon>
        <taxon>Pezizomycotina</taxon>
        <taxon>Dothideomycetes</taxon>
        <taxon>Pleosporomycetidae</taxon>
        <taxon>Pleosporales</taxon>
        <taxon>Lindgomycetaceae</taxon>
        <taxon>Lindgomyces</taxon>
    </lineage>
</organism>
<protein>
    <submittedName>
        <fullName evidence="1">Uncharacterized protein</fullName>
    </submittedName>
</protein>